<evidence type="ECO:0000256" key="12">
    <source>
        <dbReference type="SAM" id="MobiDB-lite"/>
    </source>
</evidence>
<feature type="domain" description="Doublecortin" evidence="14">
    <location>
        <begin position="54"/>
        <end position="140"/>
    </location>
</feature>
<evidence type="ECO:0000256" key="8">
    <source>
        <dbReference type="ARBA" id="ARBA00031092"/>
    </source>
</evidence>
<feature type="compositionally biased region" description="Low complexity" evidence="12">
    <location>
        <begin position="12"/>
        <end position="23"/>
    </location>
</feature>
<evidence type="ECO:0000259" key="14">
    <source>
        <dbReference type="PROSITE" id="PS50309"/>
    </source>
</evidence>
<dbReference type="FunCoup" id="A0A067R5R4">
    <property type="interactions" value="1049"/>
</dbReference>
<feature type="region of interest" description="Disordered" evidence="12">
    <location>
        <begin position="141"/>
        <end position="173"/>
    </location>
</feature>
<dbReference type="CDD" id="cd16109">
    <property type="entry name" value="DCX1"/>
    <property type="match status" value="1"/>
</dbReference>
<evidence type="ECO:0000256" key="9">
    <source>
        <dbReference type="ARBA" id="ARBA00047899"/>
    </source>
</evidence>
<dbReference type="GO" id="GO:0004674">
    <property type="term" value="F:protein serine/threonine kinase activity"/>
    <property type="evidence" value="ECO:0007669"/>
    <property type="project" value="UniProtKB-KW"/>
</dbReference>
<dbReference type="InterPro" id="IPR011009">
    <property type="entry name" value="Kinase-like_dom_sf"/>
</dbReference>
<dbReference type="FunFam" id="1.10.510.10:FF:000066">
    <property type="entry name" value="Serine/threonine-protein kinase DCLK1 isoform 2"/>
    <property type="match status" value="1"/>
</dbReference>
<dbReference type="Gene3D" id="3.10.20.230">
    <property type="entry name" value="Doublecortin domain"/>
    <property type="match status" value="2"/>
</dbReference>
<dbReference type="SMART" id="SM00537">
    <property type="entry name" value="DCX"/>
    <property type="match status" value="2"/>
</dbReference>
<keyword evidence="4" id="KW-0808">Transferase</keyword>
<dbReference type="eggNOG" id="KOG3757">
    <property type="taxonomic scope" value="Eukaryota"/>
</dbReference>
<accession>A0A067R5R4</accession>
<dbReference type="EMBL" id="KK852680">
    <property type="protein sequence ID" value="KDR18620.1"/>
    <property type="molecule type" value="Genomic_DNA"/>
</dbReference>
<name>A0A067R5R4_ZOONE</name>
<dbReference type="GO" id="GO:0005524">
    <property type="term" value="F:ATP binding"/>
    <property type="evidence" value="ECO:0007669"/>
    <property type="project" value="UniProtKB-UniRule"/>
</dbReference>
<dbReference type="Gene3D" id="3.30.200.20">
    <property type="entry name" value="Phosphorylase Kinase, domain 1"/>
    <property type="match status" value="1"/>
</dbReference>
<dbReference type="Pfam" id="PF00069">
    <property type="entry name" value="Pkinase"/>
    <property type="match status" value="1"/>
</dbReference>
<dbReference type="SUPFAM" id="SSF56112">
    <property type="entry name" value="Protein kinase-like (PK-like)"/>
    <property type="match status" value="1"/>
</dbReference>
<evidence type="ECO:0000256" key="11">
    <source>
        <dbReference type="PROSITE-ProRule" id="PRU10141"/>
    </source>
</evidence>
<evidence type="ECO:0000256" key="2">
    <source>
        <dbReference type="ARBA" id="ARBA00012513"/>
    </source>
</evidence>
<dbReference type="InterPro" id="IPR003533">
    <property type="entry name" value="Doublecortin_dom"/>
</dbReference>
<comment type="catalytic activity">
    <reaction evidence="9">
        <text>L-threonyl-[protein] + ATP = O-phospho-L-threonyl-[protein] + ADP + H(+)</text>
        <dbReference type="Rhea" id="RHEA:46608"/>
        <dbReference type="Rhea" id="RHEA-COMP:11060"/>
        <dbReference type="Rhea" id="RHEA-COMP:11605"/>
        <dbReference type="ChEBI" id="CHEBI:15378"/>
        <dbReference type="ChEBI" id="CHEBI:30013"/>
        <dbReference type="ChEBI" id="CHEBI:30616"/>
        <dbReference type="ChEBI" id="CHEBI:61977"/>
        <dbReference type="ChEBI" id="CHEBI:456216"/>
        <dbReference type="EC" id="2.7.11.1"/>
    </reaction>
</comment>
<feature type="compositionally biased region" description="Basic and acidic residues" evidence="12">
    <location>
        <begin position="1"/>
        <end position="11"/>
    </location>
</feature>
<dbReference type="PROSITE" id="PS00107">
    <property type="entry name" value="PROTEIN_KINASE_ATP"/>
    <property type="match status" value="1"/>
</dbReference>
<dbReference type="GO" id="GO:0035556">
    <property type="term" value="P:intracellular signal transduction"/>
    <property type="evidence" value="ECO:0007669"/>
    <property type="project" value="InterPro"/>
</dbReference>
<dbReference type="EC" id="2.7.11.1" evidence="2"/>
<evidence type="ECO:0000256" key="7">
    <source>
        <dbReference type="ARBA" id="ARBA00022840"/>
    </source>
</evidence>
<evidence type="ECO:0000256" key="6">
    <source>
        <dbReference type="ARBA" id="ARBA00022777"/>
    </source>
</evidence>
<keyword evidence="7 11" id="KW-0067">ATP-binding</keyword>
<dbReference type="InParanoid" id="A0A067R5R4"/>
<dbReference type="InterPro" id="IPR036572">
    <property type="entry name" value="Doublecortin_dom_sf"/>
</dbReference>
<evidence type="ECO:0000256" key="4">
    <source>
        <dbReference type="ARBA" id="ARBA00022679"/>
    </source>
</evidence>
<dbReference type="OMA" id="ECKMKSS"/>
<keyword evidence="6 15" id="KW-0418">Kinase</keyword>
<gene>
    <name evidence="15" type="ORF">L798_06600</name>
</gene>
<dbReference type="PROSITE" id="PS00108">
    <property type="entry name" value="PROTEIN_KINASE_ST"/>
    <property type="match status" value="1"/>
</dbReference>
<dbReference type="Gene3D" id="1.10.510.10">
    <property type="entry name" value="Transferase(Phosphotransferase) domain 1"/>
    <property type="match status" value="1"/>
</dbReference>
<dbReference type="PROSITE" id="PS50011">
    <property type="entry name" value="PROTEIN_KINASE_DOM"/>
    <property type="match status" value="1"/>
</dbReference>
<keyword evidence="5 11" id="KW-0547">Nucleotide-binding</keyword>
<dbReference type="PROSITE" id="PS50309">
    <property type="entry name" value="DC"/>
    <property type="match status" value="2"/>
</dbReference>
<proteinExistence type="inferred from homology"/>
<comment type="catalytic activity">
    <reaction evidence="10">
        <text>L-seryl-[protein] + ATP = O-phospho-L-seryl-[protein] + ADP + H(+)</text>
        <dbReference type="Rhea" id="RHEA:17989"/>
        <dbReference type="Rhea" id="RHEA-COMP:9863"/>
        <dbReference type="Rhea" id="RHEA-COMP:11604"/>
        <dbReference type="ChEBI" id="CHEBI:15378"/>
        <dbReference type="ChEBI" id="CHEBI:29999"/>
        <dbReference type="ChEBI" id="CHEBI:30616"/>
        <dbReference type="ChEBI" id="CHEBI:83421"/>
        <dbReference type="ChEBI" id="CHEBI:456216"/>
        <dbReference type="EC" id="2.7.11.1"/>
    </reaction>
</comment>
<evidence type="ECO:0000256" key="1">
    <source>
        <dbReference type="ARBA" id="ARBA00005354"/>
    </source>
</evidence>
<comment type="similarity">
    <text evidence="1">Belongs to the protein kinase superfamily. CAMK Ser/Thr protein kinase family. CaMK subfamily.</text>
</comment>
<dbReference type="FunFam" id="3.30.200.20:FF:000057">
    <property type="entry name" value="Serine/threonine-protein kinase DCLK1 isoform 2"/>
    <property type="match status" value="1"/>
</dbReference>
<evidence type="ECO:0000313" key="16">
    <source>
        <dbReference type="Proteomes" id="UP000027135"/>
    </source>
</evidence>
<dbReference type="SUPFAM" id="SSF89837">
    <property type="entry name" value="Doublecortin (DC)"/>
    <property type="match status" value="2"/>
</dbReference>
<evidence type="ECO:0000256" key="5">
    <source>
        <dbReference type="ARBA" id="ARBA00022741"/>
    </source>
</evidence>
<reference evidence="15 16" key="1">
    <citation type="journal article" date="2014" name="Nat. Commun.">
        <title>Molecular traces of alternative social organization in a termite genome.</title>
        <authorList>
            <person name="Terrapon N."/>
            <person name="Li C."/>
            <person name="Robertson H.M."/>
            <person name="Ji L."/>
            <person name="Meng X."/>
            <person name="Booth W."/>
            <person name="Chen Z."/>
            <person name="Childers C.P."/>
            <person name="Glastad K.M."/>
            <person name="Gokhale K."/>
            <person name="Gowin J."/>
            <person name="Gronenberg W."/>
            <person name="Hermansen R.A."/>
            <person name="Hu H."/>
            <person name="Hunt B.G."/>
            <person name="Huylmans A.K."/>
            <person name="Khalil S.M."/>
            <person name="Mitchell R.D."/>
            <person name="Munoz-Torres M.C."/>
            <person name="Mustard J.A."/>
            <person name="Pan H."/>
            <person name="Reese J.T."/>
            <person name="Scharf M.E."/>
            <person name="Sun F."/>
            <person name="Vogel H."/>
            <person name="Xiao J."/>
            <person name="Yang W."/>
            <person name="Yang Z."/>
            <person name="Yang Z."/>
            <person name="Zhou J."/>
            <person name="Zhu J."/>
            <person name="Brent C.S."/>
            <person name="Elsik C.G."/>
            <person name="Goodisman M.A."/>
            <person name="Liberles D.A."/>
            <person name="Roe R.M."/>
            <person name="Vargo E.L."/>
            <person name="Vilcinskas A."/>
            <person name="Wang J."/>
            <person name="Bornberg-Bauer E."/>
            <person name="Korb J."/>
            <person name="Zhang G."/>
            <person name="Liebig J."/>
        </authorList>
    </citation>
    <scope>NUCLEOTIDE SEQUENCE [LARGE SCALE GENOMIC DNA]</scope>
    <source>
        <tissue evidence="15">Whole organism</tissue>
    </source>
</reference>
<sequence length="651" mass="73067">MSRMIGEEPRSRSASSASTFSSSLPADENLNGRLGDFTSRHCSALRTPPARKAKRIRFYRNGDRFYKGVMMAVTPERYRSFDSLVADLTRALVENVNLPSGVRTLFTMDGQKVGGLDELEDGKCYVCSGLGESFKRVDYSASRTQTGKLKHRKSLPSMHQPSETTHSPTSRTSLSDVIRPRLITLIRNGTRPRKVVRLLLNKRNAPSLDHAFSSITEAVKLDTGAVRKVFTLSGAQVTQLEEFFGSADVFFAYGNERYSREDFDLDVEEYKAIQLHSKSFRNIPWMPNTSSKSGQRLMGSQERVDLRIPANMPKMPVKTKTSQYSGLKEPHENTSAIPPSIRLKYQVGKVIGDGNFAVVRQCIDRSTGAEYALKIIDKSKCHGKEHMIESEVSILRRVHHPNIIQLVAEYDTHSELYLVMELVKGGDLFDAIASATKFSEKEASMMIRNLASALFYLHSLDVVHRDIKPENLLVQIDRHGTRLLKLGDFGLAQVVTESLYTVCGTPTYVAPEILAETGYGLKIDVWAAGVILYILLCGFPPFVSTNSDQEELFDRILTGHYEFSSPYWDEVSLSAKDLIAHMLQVQPELRFSAEDVLDHLWLAEAGGVEQLKVYRTTNFHISPRVSYAHSSDYAHSVDIRHSGTKPKSWDI</sequence>
<feature type="domain" description="Doublecortin" evidence="14">
    <location>
        <begin position="181"/>
        <end position="264"/>
    </location>
</feature>
<evidence type="ECO:0000256" key="3">
    <source>
        <dbReference type="ARBA" id="ARBA00022527"/>
    </source>
</evidence>
<dbReference type="InterPro" id="IPR008271">
    <property type="entry name" value="Ser/Thr_kinase_AS"/>
</dbReference>
<keyword evidence="3" id="KW-0723">Serine/threonine-protein kinase</keyword>
<dbReference type="Pfam" id="PF03607">
    <property type="entry name" value="DCX"/>
    <property type="match status" value="2"/>
</dbReference>
<dbReference type="PANTHER" id="PTHR24347">
    <property type="entry name" value="SERINE/THREONINE-PROTEIN KINASE"/>
    <property type="match status" value="1"/>
</dbReference>
<dbReference type="SMART" id="SM00220">
    <property type="entry name" value="S_TKc"/>
    <property type="match status" value="1"/>
</dbReference>
<dbReference type="AlphaFoldDB" id="A0A067R5R4"/>
<keyword evidence="16" id="KW-1185">Reference proteome</keyword>
<dbReference type="STRING" id="136037.A0A067R5R4"/>
<dbReference type="InterPro" id="IPR017441">
    <property type="entry name" value="Protein_kinase_ATP_BS"/>
</dbReference>
<evidence type="ECO:0000313" key="15">
    <source>
        <dbReference type="EMBL" id="KDR18620.1"/>
    </source>
</evidence>
<protein>
    <recommendedName>
        <fullName evidence="2">non-specific serine/threonine protein kinase</fullName>
        <ecNumber evidence="2">2.7.11.1</ecNumber>
    </recommendedName>
    <alternativeName>
        <fullName evidence="8">Doublecortin-like and CAM kinase-like protein</fullName>
    </alternativeName>
</protein>
<evidence type="ECO:0000259" key="13">
    <source>
        <dbReference type="PROSITE" id="PS50011"/>
    </source>
</evidence>
<dbReference type="eggNOG" id="KOG0032">
    <property type="taxonomic scope" value="Eukaryota"/>
</dbReference>
<dbReference type="InterPro" id="IPR000719">
    <property type="entry name" value="Prot_kinase_dom"/>
</dbReference>
<feature type="domain" description="Protein kinase" evidence="13">
    <location>
        <begin position="345"/>
        <end position="602"/>
    </location>
</feature>
<feature type="binding site" evidence="11">
    <location>
        <position position="374"/>
    </location>
    <ligand>
        <name>ATP</name>
        <dbReference type="ChEBI" id="CHEBI:30616"/>
    </ligand>
</feature>
<dbReference type="CDD" id="cd14095">
    <property type="entry name" value="STKc_DCKL"/>
    <property type="match status" value="1"/>
</dbReference>
<organism evidence="15 16">
    <name type="scientific">Zootermopsis nevadensis</name>
    <name type="common">Dampwood termite</name>
    <dbReference type="NCBI Taxonomy" id="136037"/>
    <lineage>
        <taxon>Eukaryota</taxon>
        <taxon>Metazoa</taxon>
        <taxon>Ecdysozoa</taxon>
        <taxon>Arthropoda</taxon>
        <taxon>Hexapoda</taxon>
        <taxon>Insecta</taxon>
        <taxon>Pterygota</taxon>
        <taxon>Neoptera</taxon>
        <taxon>Polyneoptera</taxon>
        <taxon>Dictyoptera</taxon>
        <taxon>Blattodea</taxon>
        <taxon>Blattoidea</taxon>
        <taxon>Termitoidae</taxon>
        <taxon>Termopsidae</taxon>
        <taxon>Zootermopsis</taxon>
    </lineage>
</organism>
<evidence type="ECO:0000256" key="10">
    <source>
        <dbReference type="ARBA" id="ARBA00048679"/>
    </source>
</evidence>
<feature type="compositionally biased region" description="Polar residues" evidence="12">
    <location>
        <begin position="157"/>
        <end position="173"/>
    </location>
</feature>
<dbReference type="Proteomes" id="UP000027135">
    <property type="component" value="Unassembled WGS sequence"/>
</dbReference>
<feature type="region of interest" description="Disordered" evidence="12">
    <location>
        <begin position="1"/>
        <end position="27"/>
    </location>
</feature>